<protein>
    <submittedName>
        <fullName evidence="3">Uncharacterized protein</fullName>
    </submittedName>
</protein>
<evidence type="ECO:0000313" key="4">
    <source>
        <dbReference type="Proteomes" id="UP000067626"/>
    </source>
</evidence>
<name>A0A0K1ETI0_CHOCO</name>
<evidence type="ECO:0000256" key="2">
    <source>
        <dbReference type="SAM" id="SignalP"/>
    </source>
</evidence>
<dbReference type="AlphaFoldDB" id="A0A0K1ETI0"/>
<dbReference type="KEGG" id="ccro:CMC5_084010"/>
<accession>A0A0K1ETI0</accession>
<dbReference type="STRING" id="52.CMC5_084010"/>
<proteinExistence type="predicted"/>
<feature type="region of interest" description="Disordered" evidence="1">
    <location>
        <begin position="93"/>
        <end position="125"/>
    </location>
</feature>
<evidence type="ECO:0000256" key="1">
    <source>
        <dbReference type="SAM" id="MobiDB-lite"/>
    </source>
</evidence>
<dbReference type="Proteomes" id="UP000067626">
    <property type="component" value="Chromosome"/>
</dbReference>
<gene>
    <name evidence="3" type="ORF">CMC5_084010</name>
</gene>
<feature type="signal peptide" evidence="2">
    <location>
        <begin position="1"/>
        <end position="20"/>
    </location>
</feature>
<dbReference type="PROSITE" id="PS51257">
    <property type="entry name" value="PROKAR_LIPOPROTEIN"/>
    <property type="match status" value="1"/>
</dbReference>
<dbReference type="RefSeq" id="WP_050435544.1">
    <property type="nucleotide sequence ID" value="NZ_CP012159.1"/>
</dbReference>
<keyword evidence="2" id="KW-0732">Signal</keyword>
<feature type="chain" id="PRO_5005459956" evidence="2">
    <location>
        <begin position="21"/>
        <end position="498"/>
    </location>
</feature>
<dbReference type="OrthoDB" id="5504404at2"/>
<keyword evidence="4" id="KW-1185">Reference proteome</keyword>
<feature type="compositionally biased region" description="Acidic residues" evidence="1">
    <location>
        <begin position="98"/>
        <end position="107"/>
    </location>
</feature>
<organism evidence="3 4">
    <name type="scientific">Chondromyces crocatus</name>
    <dbReference type="NCBI Taxonomy" id="52"/>
    <lineage>
        <taxon>Bacteria</taxon>
        <taxon>Pseudomonadati</taxon>
        <taxon>Myxococcota</taxon>
        <taxon>Polyangia</taxon>
        <taxon>Polyangiales</taxon>
        <taxon>Polyangiaceae</taxon>
        <taxon>Chondromyces</taxon>
    </lineage>
</organism>
<evidence type="ECO:0000313" key="3">
    <source>
        <dbReference type="EMBL" id="AKT44161.1"/>
    </source>
</evidence>
<reference evidence="3 4" key="1">
    <citation type="submission" date="2015-07" db="EMBL/GenBank/DDBJ databases">
        <title>Genome analysis of myxobacterium Chondromyces crocatus Cm c5 reveals a high potential for natural compound synthesis and the genetic basis for the loss of fruiting body formation.</title>
        <authorList>
            <person name="Zaburannyi N."/>
            <person name="Bunk B."/>
            <person name="Maier J."/>
            <person name="Overmann J."/>
            <person name="Mueller R."/>
        </authorList>
    </citation>
    <scope>NUCLEOTIDE SEQUENCE [LARGE SCALE GENOMIC DNA]</scope>
    <source>
        <strain evidence="3 4">Cm c5</strain>
    </source>
</reference>
<dbReference type="EMBL" id="CP012159">
    <property type="protein sequence ID" value="AKT44161.1"/>
    <property type="molecule type" value="Genomic_DNA"/>
</dbReference>
<sequence length="498" mass="53099">MRLLPSIALGALLLSCGPAAPPSLTTVQLPDASRATAPPSDAERKLAGADTEKLLHAALCGQRTPCHVLRNRPAGLNEQGMPLSVVSLWTGEQRWSDEDASENEGEEGSAQKGASRDATALPADLRLEQTEREDVTSPGLGGCHRFDYWLVTWRDGAIAAKSPLLRICNDGHGASGVGEDTVTIGDNRFTHTVMGGSAWRWIEVSERRLSPLSERRTASSMWWNIASNVSESRWSWDDFAGGTTWYSPLCKADGSFDRDGDAGDVGPGDRGGREYAFATLPLVEVDPAYTASGWKSAGLGRCALAVDATGKGGFVTHGMPGQASDASLRVVATAPDTLLIEVEDDHLVGPGKNWVTDDHLEIWLSAAIPSASSHCVTPPEELLQWGIRVTDGKVFAGAGKPHPTALRVERAAPQAGESTLRFKVVLPSGQSAVTVVYSDSDDGRKQERLIATSKLVHGKGLTLGTITKLPVTRVTCGVKEGRLTPMEKPEPPISFTEE</sequence>